<proteinExistence type="predicted"/>
<reference evidence="1" key="1">
    <citation type="submission" date="2020-04" db="EMBL/GenBank/DDBJ databases">
        <authorList>
            <person name="Chiriac C."/>
            <person name="Salcher M."/>
            <person name="Ghai R."/>
            <person name="Kavagutti S V."/>
        </authorList>
    </citation>
    <scope>NUCLEOTIDE SEQUENCE</scope>
</reference>
<protein>
    <submittedName>
        <fullName evidence="1">Uncharacterized protein</fullName>
    </submittedName>
</protein>
<organism evidence="1">
    <name type="scientific">uncultured Caudovirales phage</name>
    <dbReference type="NCBI Taxonomy" id="2100421"/>
    <lineage>
        <taxon>Viruses</taxon>
        <taxon>Duplodnaviria</taxon>
        <taxon>Heunggongvirae</taxon>
        <taxon>Uroviricota</taxon>
        <taxon>Caudoviricetes</taxon>
        <taxon>Peduoviridae</taxon>
        <taxon>Maltschvirus</taxon>
        <taxon>Maltschvirus maltsch</taxon>
    </lineage>
</organism>
<gene>
    <name evidence="1" type="ORF">UFOVP851_25</name>
</gene>
<sequence>MNKITENAYDFFSKDEEAQKALKEMLESGKPGRVISDQMREYVSQLNKFMLVAIYSRLEVDVVEATDWDELANRAICDWYGAHTDNNT</sequence>
<evidence type="ECO:0000313" key="1">
    <source>
        <dbReference type="EMBL" id="CAB4166393.1"/>
    </source>
</evidence>
<name>A0A6J5P4L0_9CAUD</name>
<accession>A0A6J5P4L0</accession>
<dbReference type="EMBL" id="LR796790">
    <property type="protein sequence ID" value="CAB4166393.1"/>
    <property type="molecule type" value="Genomic_DNA"/>
</dbReference>